<dbReference type="InterPro" id="IPR050706">
    <property type="entry name" value="Cyclic-di-GMP_PDE-like"/>
</dbReference>
<dbReference type="CDD" id="cd01948">
    <property type="entry name" value="EAL"/>
    <property type="match status" value="1"/>
</dbReference>
<dbReference type="InterPro" id="IPR029787">
    <property type="entry name" value="Nucleotide_cyclase"/>
</dbReference>
<dbReference type="AlphaFoldDB" id="A0A7V1CYZ6"/>
<dbReference type="SMART" id="SM00052">
    <property type="entry name" value="EAL"/>
    <property type="match status" value="1"/>
</dbReference>
<keyword evidence="1" id="KW-1133">Transmembrane helix</keyword>
<dbReference type="PROSITE" id="PS50883">
    <property type="entry name" value="EAL"/>
    <property type="match status" value="1"/>
</dbReference>
<dbReference type="InterPro" id="IPR042461">
    <property type="entry name" value="LapD_MoxY_peri_C"/>
</dbReference>
<dbReference type="Gene3D" id="3.30.70.270">
    <property type="match status" value="1"/>
</dbReference>
<dbReference type="InterPro" id="IPR001633">
    <property type="entry name" value="EAL_dom"/>
</dbReference>
<keyword evidence="1" id="KW-0812">Transmembrane</keyword>
<gene>
    <name evidence="3" type="ORF">ENH88_10120</name>
</gene>
<dbReference type="Proteomes" id="UP000886188">
    <property type="component" value="Unassembled WGS sequence"/>
</dbReference>
<dbReference type="InterPro" id="IPR032244">
    <property type="entry name" value="LapD_MoxY_N"/>
</dbReference>
<dbReference type="PANTHER" id="PTHR33121:SF76">
    <property type="entry name" value="SIGNALING PROTEIN"/>
    <property type="match status" value="1"/>
</dbReference>
<dbReference type="InterPro" id="IPR035919">
    <property type="entry name" value="EAL_sf"/>
</dbReference>
<dbReference type="Gene3D" id="3.30.110.200">
    <property type="match status" value="1"/>
</dbReference>
<sequence length="661" mass="75510">MSFISLFKRNKSITLRQELWLAILAVIIIGFVSSVLISTYSAKHYFTSQLYLKNIDNANGLALMLSQLHKDPVELEILISATFDTGHYQRIELQNPQGEAIIKRVFSGEFDTTAPVWFHHFYQLQVMPGVAQVSDGWQQFGTLYVESHTQYTEQALWASTVRLFFSFFVVAIFACIASAYILRKILRPLDDVVQQANALGDKRFIKSNVPKTYEFARLVTSMNLLSTRFSRIIKEDKRRLEEFRFKSQHDALTGLANREYFIATLESHLQQSREQAHGGLFLFRIVNLDQISEQVNRVEMVDFLRRFTQTLVAFLETNEDRFSENHIARLSHADFAVLVSDTDDLESLSAQVFKLHQTLLADYSQINLAIPHACSYIEREDSRFTLLKRVDNLLKVALTQPQMQAQVNNNKQRNELFSDAESWREAIEHALDTNALDVLLYPVTSFSGKLLQNQLSLSLLLNGELYRSGYYYQWAQRLKLLARLDWGLIKYLVQVFEQRDDLNLISVELSRETLLDDSAVAAILTYLLAFPKLAKHICFDVRESIAVSEFALFKGFCIQVKSMGAKVALKRVGSAFTKIDKIHELGLEMIKVDSVYGHNISYSQDNQTFLRGICSLAHSIGITVIAEGVKNPEDQTTLQALGFDGFVSQPVDDEKQEQVIE</sequence>
<dbReference type="SUPFAM" id="SSF55073">
    <property type="entry name" value="Nucleotide cyclase"/>
    <property type="match status" value="1"/>
</dbReference>
<feature type="domain" description="EAL" evidence="2">
    <location>
        <begin position="420"/>
        <end position="661"/>
    </location>
</feature>
<evidence type="ECO:0000259" key="2">
    <source>
        <dbReference type="PROSITE" id="PS50883"/>
    </source>
</evidence>
<accession>A0A7V1CYZ6</accession>
<reference evidence="3" key="1">
    <citation type="journal article" date="2020" name="mSystems">
        <title>Genome- and Community-Level Interaction Insights into Carbon Utilization and Element Cycling Functions of Hydrothermarchaeota in Hydrothermal Sediment.</title>
        <authorList>
            <person name="Zhou Z."/>
            <person name="Liu Y."/>
            <person name="Xu W."/>
            <person name="Pan J."/>
            <person name="Luo Z.H."/>
            <person name="Li M."/>
        </authorList>
    </citation>
    <scope>NUCLEOTIDE SEQUENCE [LARGE SCALE GENOMIC DNA]</scope>
    <source>
        <strain evidence="3">HyVt-346</strain>
    </source>
</reference>
<dbReference type="PANTHER" id="PTHR33121">
    <property type="entry name" value="CYCLIC DI-GMP PHOSPHODIESTERASE PDEF"/>
    <property type="match status" value="1"/>
</dbReference>
<name>A0A7V1CYZ6_9GAMM</name>
<dbReference type="EMBL" id="DRGM01000110">
    <property type="protein sequence ID" value="HEA16780.1"/>
    <property type="molecule type" value="Genomic_DNA"/>
</dbReference>
<dbReference type="InterPro" id="IPR043128">
    <property type="entry name" value="Rev_trsase/Diguanyl_cyclase"/>
</dbReference>
<dbReference type="SMART" id="SM00267">
    <property type="entry name" value="GGDEF"/>
    <property type="match status" value="1"/>
</dbReference>
<dbReference type="Pfam" id="PF00990">
    <property type="entry name" value="GGDEF"/>
    <property type="match status" value="1"/>
</dbReference>
<feature type="transmembrane region" description="Helical" evidence="1">
    <location>
        <begin position="163"/>
        <end position="182"/>
    </location>
</feature>
<evidence type="ECO:0000256" key="1">
    <source>
        <dbReference type="SAM" id="Phobius"/>
    </source>
</evidence>
<dbReference type="Gene3D" id="6.20.270.20">
    <property type="entry name" value="LapD/MoxY periplasmic domain"/>
    <property type="match status" value="1"/>
</dbReference>
<dbReference type="Gene3D" id="3.20.20.450">
    <property type="entry name" value="EAL domain"/>
    <property type="match status" value="1"/>
</dbReference>
<dbReference type="RefSeq" id="WP_304182130.1">
    <property type="nucleotide sequence ID" value="NZ_DRGM01000110.1"/>
</dbReference>
<dbReference type="Pfam" id="PF16448">
    <property type="entry name" value="LapD_MoxY_N"/>
    <property type="match status" value="1"/>
</dbReference>
<dbReference type="Pfam" id="PF00563">
    <property type="entry name" value="EAL"/>
    <property type="match status" value="1"/>
</dbReference>
<comment type="caution">
    <text evidence="3">The sequence shown here is derived from an EMBL/GenBank/DDBJ whole genome shotgun (WGS) entry which is preliminary data.</text>
</comment>
<organism evidence="3">
    <name type="scientific">Pseudoalteromonas prydzensis</name>
    <dbReference type="NCBI Taxonomy" id="182141"/>
    <lineage>
        <taxon>Bacteria</taxon>
        <taxon>Pseudomonadati</taxon>
        <taxon>Pseudomonadota</taxon>
        <taxon>Gammaproteobacteria</taxon>
        <taxon>Alteromonadales</taxon>
        <taxon>Pseudoalteromonadaceae</taxon>
        <taxon>Pseudoalteromonas</taxon>
    </lineage>
</organism>
<dbReference type="SUPFAM" id="SSF141868">
    <property type="entry name" value="EAL domain-like"/>
    <property type="match status" value="1"/>
</dbReference>
<evidence type="ECO:0000313" key="3">
    <source>
        <dbReference type="EMBL" id="HEA16780.1"/>
    </source>
</evidence>
<dbReference type="InterPro" id="IPR000160">
    <property type="entry name" value="GGDEF_dom"/>
</dbReference>
<proteinExistence type="predicted"/>
<keyword evidence="1" id="KW-0472">Membrane</keyword>
<dbReference type="GO" id="GO:0071111">
    <property type="term" value="F:cyclic-guanylate-specific phosphodiesterase activity"/>
    <property type="evidence" value="ECO:0007669"/>
    <property type="project" value="InterPro"/>
</dbReference>
<feature type="transmembrane region" description="Helical" evidence="1">
    <location>
        <begin position="20"/>
        <end position="42"/>
    </location>
</feature>
<protein>
    <submittedName>
        <fullName evidence="3">EAL domain-containing protein</fullName>
    </submittedName>
</protein>